<name>A0ABU9Y4H1_9SPHN</name>
<dbReference type="InterPro" id="IPR012296">
    <property type="entry name" value="Nuclease_put_TT1808"/>
</dbReference>
<organism evidence="2 3">
    <name type="scientific">Sphingomonas oligophenolica</name>
    <dbReference type="NCBI Taxonomy" id="301154"/>
    <lineage>
        <taxon>Bacteria</taxon>
        <taxon>Pseudomonadati</taxon>
        <taxon>Pseudomonadota</taxon>
        <taxon>Alphaproteobacteria</taxon>
        <taxon>Sphingomonadales</taxon>
        <taxon>Sphingomonadaceae</taxon>
        <taxon>Sphingomonas</taxon>
    </lineage>
</organism>
<sequence length="190" mass="20797">MTELLPLNTSPLPVKLRVEDYLLLDESGAFEPYRKTELIEGEVYFVNAQHRPHALAKAELYDALRDSLRAMSSVLRPLTEASIALSAHDAPEPDIVLTNEPRGEGLIPVGSVALVVEISDTTVSSDLKRKAVIYARAGVPEYWVADVNTKLIHQMWAPADEAYAERREIAFGEPIDAATITGLSIGTTSL</sequence>
<keyword evidence="3" id="KW-1185">Reference proteome</keyword>
<dbReference type="InterPro" id="IPR008538">
    <property type="entry name" value="Uma2"/>
</dbReference>
<dbReference type="CDD" id="cd06260">
    <property type="entry name" value="DUF820-like"/>
    <property type="match status" value="1"/>
</dbReference>
<dbReference type="Proteomes" id="UP001419910">
    <property type="component" value="Unassembled WGS sequence"/>
</dbReference>
<proteinExistence type="predicted"/>
<evidence type="ECO:0000259" key="1">
    <source>
        <dbReference type="Pfam" id="PF05685"/>
    </source>
</evidence>
<dbReference type="PANTHER" id="PTHR35400:SF3">
    <property type="entry name" value="SLL1072 PROTEIN"/>
    <property type="match status" value="1"/>
</dbReference>
<keyword evidence="2" id="KW-0540">Nuclease</keyword>
<comment type="caution">
    <text evidence="2">The sequence shown here is derived from an EMBL/GenBank/DDBJ whole genome shotgun (WGS) entry which is preliminary data.</text>
</comment>
<protein>
    <submittedName>
        <fullName evidence="2">Uma2 family endonuclease</fullName>
    </submittedName>
</protein>
<keyword evidence="2" id="KW-0255">Endonuclease</keyword>
<dbReference type="PANTHER" id="PTHR35400">
    <property type="entry name" value="SLR1083 PROTEIN"/>
    <property type="match status" value="1"/>
</dbReference>
<dbReference type="SUPFAM" id="SSF52980">
    <property type="entry name" value="Restriction endonuclease-like"/>
    <property type="match status" value="1"/>
</dbReference>
<evidence type="ECO:0000313" key="3">
    <source>
        <dbReference type="Proteomes" id="UP001419910"/>
    </source>
</evidence>
<dbReference type="Gene3D" id="3.90.1570.10">
    <property type="entry name" value="tt1808, chain A"/>
    <property type="match status" value="1"/>
</dbReference>
<reference evidence="2 3" key="1">
    <citation type="submission" date="2024-05" db="EMBL/GenBank/DDBJ databases">
        <authorList>
            <person name="Liu Q."/>
            <person name="Xin Y.-H."/>
        </authorList>
    </citation>
    <scope>NUCLEOTIDE SEQUENCE [LARGE SCALE GENOMIC DNA]</scope>
    <source>
        <strain evidence="2 3">CGMCC 1.10181</strain>
    </source>
</reference>
<dbReference type="GO" id="GO:0004519">
    <property type="term" value="F:endonuclease activity"/>
    <property type="evidence" value="ECO:0007669"/>
    <property type="project" value="UniProtKB-KW"/>
</dbReference>
<gene>
    <name evidence="2" type="ORF">ABC974_13685</name>
</gene>
<dbReference type="InterPro" id="IPR011335">
    <property type="entry name" value="Restrct_endonuc-II-like"/>
</dbReference>
<feature type="domain" description="Putative restriction endonuclease" evidence="1">
    <location>
        <begin position="18"/>
        <end position="184"/>
    </location>
</feature>
<evidence type="ECO:0000313" key="2">
    <source>
        <dbReference type="EMBL" id="MEN2790686.1"/>
    </source>
</evidence>
<dbReference type="Pfam" id="PF05685">
    <property type="entry name" value="Uma2"/>
    <property type="match status" value="1"/>
</dbReference>
<keyword evidence="2" id="KW-0378">Hydrolase</keyword>
<dbReference type="RefSeq" id="WP_343890009.1">
    <property type="nucleotide sequence ID" value="NZ_BAAAEH010000028.1"/>
</dbReference>
<dbReference type="EMBL" id="JBDIME010000011">
    <property type="protein sequence ID" value="MEN2790686.1"/>
    <property type="molecule type" value="Genomic_DNA"/>
</dbReference>
<accession>A0ABU9Y4H1</accession>